<comment type="caution">
    <text evidence="3">The sequence shown here is derived from an EMBL/GenBank/DDBJ whole genome shotgun (WGS) entry which is preliminary data.</text>
</comment>
<feature type="region of interest" description="Disordered" evidence="2">
    <location>
        <begin position="254"/>
        <end position="323"/>
    </location>
</feature>
<gene>
    <name evidence="3" type="ORF">HYFRA_00012423</name>
</gene>
<accession>A0A9N9PN35</accession>
<evidence type="ECO:0000256" key="2">
    <source>
        <dbReference type="SAM" id="MobiDB-lite"/>
    </source>
</evidence>
<sequence>MSSDTPLYGIRKPKSQPKHLSSSTSLAFTSTLSSLLTTSSRPTQGRPRPSKTPKDDIFSTHNKNTKKRALADLEADDDEATHSRGRKREDLGEVNDSLLRLSKRKLEKKARLYREMRRGEYVVQEGEPGEDLVDFDRKWGGEEGGEVVDYEDEFGRLRRGTKADAERMERRKLNKVLREEELDRISARPSMPENLIYGDTVQTEAFNPDAPVLEKMKELAGMEDAAAEPPPQLHYEADKEFRIKGVGFYSFSKDEATRKQEMESLEAERLETERKRREREEKKEVRKREIEERRRAIGEKRARRQAESFLEGLGDDLSPSVKD</sequence>
<dbReference type="EMBL" id="CAJVRL010000098">
    <property type="protein sequence ID" value="CAG8960349.1"/>
    <property type="molecule type" value="Genomic_DNA"/>
</dbReference>
<protein>
    <submittedName>
        <fullName evidence="3">Uncharacterized protein</fullName>
    </submittedName>
</protein>
<dbReference type="AlphaFoldDB" id="A0A9N9PN35"/>
<evidence type="ECO:0000313" key="3">
    <source>
        <dbReference type="EMBL" id="CAG8960349.1"/>
    </source>
</evidence>
<reference evidence="3" key="1">
    <citation type="submission" date="2021-07" db="EMBL/GenBank/DDBJ databases">
        <authorList>
            <person name="Durling M."/>
        </authorList>
    </citation>
    <scope>NUCLEOTIDE SEQUENCE</scope>
</reference>
<evidence type="ECO:0000313" key="4">
    <source>
        <dbReference type="Proteomes" id="UP000696280"/>
    </source>
</evidence>
<evidence type="ECO:0000256" key="1">
    <source>
        <dbReference type="ARBA" id="ARBA00023054"/>
    </source>
</evidence>
<dbReference type="GO" id="GO:0005634">
    <property type="term" value="C:nucleus"/>
    <property type="evidence" value="ECO:0007669"/>
    <property type="project" value="TreeGrafter"/>
</dbReference>
<organism evidence="3 4">
    <name type="scientific">Hymenoscyphus fraxineus</name>
    <dbReference type="NCBI Taxonomy" id="746836"/>
    <lineage>
        <taxon>Eukaryota</taxon>
        <taxon>Fungi</taxon>
        <taxon>Dikarya</taxon>
        <taxon>Ascomycota</taxon>
        <taxon>Pezizomycotina</taxon>
        <taxon>Leotiomycetes</taxon>
        <taxon>Helotiales</taxon>
        <taxon>Helotiaceae</taxon>
        <taxon>Hymenoscyphus</taxon>
    </lineage>
</organism>
<keyword evidence="1" id="KW-0175">Coiled coil</keyword>
<feature type="compositionally biased region" description="Low complexity" evidence="2">
    <location>
        <begin position="20"/>
        <end position="40"/>
    </location>
</feature>
<feature type="region of interest" description="Disordered" evidence="2">
    <location>
        <begin position="1"/>
        <end position="94"/>
    </location>
</feature>
<dbReference type="PANTHER" id="PTHR15885:SF1">
    <property type="entry name" value="COILED-COIL DOMAIN-CONTAINING PROTEIN 174"/>
    <property type="match status" value="1"/>
</dbReference>
<dbReference type="Proteomes" id="UP000696280">
    <property type="component" value="Unassembled WGS sequence"/>
</dbReference>
<dbReference type="PANTHER" id="PTHR15885">
    <property type="entry name" value="COILED-COIL DOMAIN-CONTAINING PROTEIN 174"/>
    <property type="match status" value="1"/>
</dbReference>
<name>A0A9N9PN35_9HELO</name>
<keyword evidence="4" id="KW-1185">Reference proteome</keyword>
<dbReference type="Pfam" id="PF13300">
    <property type="entry name" value="DUF4078"/>
    <property type="match status" value="1"/>
</dbReference>
<proteinExistence type="predicted"/>
<dbReference type="OrthoDB" id="333551at2759"/>
<dbReference type="InterPro" id="IPR025066">
    <property type="entry name" value="CCDC174-like"/>
</dbReference>
<feature type="compositionally biased region" description="Basic and acidic residues" evidence="2">
    <location>
        <begin position="254"/>
        <end position="306"/>
    </location>
</feature>